<dbReference type="EMBL" id="AP024085">
    <property type="protein sequence ID" value="BCL57440.1"/>
    <property type="molecule type" value="Genomic_DNA"/>
</dbReference>
<proteinExistence type="predicted"/>
<accession>A0A7I8E0Z4</accession>
<sequence length="83" mass="9993">MYHGIQKKIVTDEWLIKETKVKAQNKDYIYGYEYNGVFYQLDMFPENINQSLQELKDKGYKNIYYNKVDEEKKNARRSKAASQ</sequence>
<dbReference type="KEGG" id="fit:Fi14EGH31_11520"/>
<dbReference type="GeneID" id="70579586"/>
<gene>
    <name evidence="1" type="ORF">Fi14EGH31_11520</name>
</gene>
<dbReference type="Proteomes" id="UP000593842">
    <property type="component" value="Chromosome"/>
</dbReference>
<evidence type="ECO:0000313" key="1">
    <source>
        <dbReference type="EMBL" id="BCL57440.1"/>
    </source>
</evidence>
<reference evidence="2" key="1">
    <citation type="submission" date="2020-09" db="EMBL/GenBank/DDBJ databases">
        <title>Complete genome sequencing of Faecalibacillus intestinalis strain 14EGH31.</title>
        <authorList>
            <person name="Sakamoto M."/>
            <person name="Murakami T."/>
            <person name="Mori H."/>
        </authorList>
    </citation>
    <scope>NUCLEOTIDE SEQUENCE [LARGE SCALE GENOMIC DNA]</scope>
    <source>
        <strain evidence="2">14EGH31</strain>
    </source>
</reference>
<organism evidence="1 2">
    <name type="scientific">Faecalibacillus intestinalis</name>
    <dbReference type="NCBI Taxonomy" id="1982626"/>
    <lineage>
        <taxon>Bacteria</taxon>
        <taxon>Bacillati</taxon>
        <taxon>Bacillota</taxon>
        <taxon>Erysipelotrichia</taxon>
        <taxon>Erysipelotrichales</taxon>
        <taxon>Coprobacillaceae</taxon>
        <taxon>Faecalibacillus</taxon>
    </lineage>
</organism>
<protein>
    <submittedName>
        <fullName evidence="1">Uncharacterized protein</fullName>
    </submittedName>
</protein>
<dbReference type="RefSeq" id="WP_117347057.1">
    <property type="nucleotide sequence ID" value="NZ_AP024085.1"/>
</dbReference>
<evidence type="ECO:0000313" key="2">
    <source>
        <dbReference type="Proteomes" id="UP000593842"/>
    </source>
</evidence>
<name>A0A7I8E0Z4_9FIRM</name>
<dbReference type="AlphaFoldDB" id="A0A7I8E0Z4"/>